<dbReference type="NCBIfam" id="NF008168">
    <property type="entry name" value="PRK10917.2-2"/>
    <property type="match status" value="1"/>
</dbReference>
<dbReference type="InterPro" id="IPR047112">
    <property type="entry name" value="RecG/Mfd"/>
</dbReference>
<dbReference type="InterPro" id="IPR001650">
    <property type="entry name" value="Helicase_C-like"/>
</dbReference>
<evidence type="ECO:0000256" key="11">
    <source>
        <dbReference type="ARBA" id="ARBA00023235"/>
    </source>
</evidence>
<dbReference type="InterPro" id="IPR033454">
    <property type="entry name" value="RecG_wedge"/>
</dbReference>
<dbReference type="SUPFAM" id="SSF50249">
    <property type="entry name" value="Nucleic acid-binding proteins"/>
    <property type="match status" value="1"/>
</dbReference>
<comment type="catalytic activity">
    <reaction evidence="12 15">
        <text>Couples ATP hydrolysis with the unwinding of duplex DNA by translocating in the 3'-5' direction.</text>
        <dbReference type="EC" id="5.6.2.4"/>
    </reaction>
</comment>
<evidence type="ECO:0000256" key="7">
    <source>
        <dbReference type="ARBA" id="ARBA00022840"/>
    </source>
</evidence>
<evidence type="ECO:0000256" key="5">
    <source>
        <dbReference type="ARBA" id="ARBA00022801"/>
    </source>
</evidence>
<evidence type="ECO:0000256" key="13">
    <source>
        <dbReference type="ARBA" id="ARBA00034808"/>
    </source>
</evidence>
<accession>A0A7C5WYM2</accession>
<dbReference type="CDD" id="cd17992">
    <property type="entry name" value="DEXHc_RecG"/>
    <property type="match status" value="1"/>
</dbReference>
<dbReference type="Gene3D" id="3.40.50.300">
    <property type="entry name" value="P-loop containing nucleotide triphosphate hydrolases"/>
    <property type="match status" value="2"/>
</dbReference>
<dbReference type="InterPro" id="IPR012340">
    <property type="entry name" value="NA-bd_OB-fold"/>
</dbReference>
<dbReference type="Pfam" id="PF00271">
    <property type="entry name" value="Helicase_C"/>
    <property type="match status" value="1"/>
</dbReference>
<protein>
    <recommendedName>
        <fullName evidence="2 15">ATP-dependent DNA helicase RecG</fullName>
        <ecNumber evidence="13 15">5.6.2.4</ecNumber>
    </recommendedName>
</protein>
<keyword evidence="9 15" id="KW-0233">DNA recombination</keyword>
<dbReference type="SUPFAM" id="SSF52540">
    <property type="entry name" value="P-loop containing nucleoside triphosphate hydrolases"/>
    <property type="match status" value="2"/>
</dbReference>
<dbReference type="GO" id="GO:0016787">
    <property type="term" value="F:hydrolase activity"/>
    <property type="evidence" value="ECO:0007669"/>
    <property type="project" value="UniProtKB-KW"/>
</dbReference>
<dbReference type="SMART" id="SM00487">
    <property type="entry name" value="DEXDc"/>
    <property type="match status" value="1"/>
</dbReference>
<evidence type="ECO:0000256" key="2">
    <source>
        <dbReference type="ARBA" id="ARBA00017846"/>
    </source>
</evidence>
<keyword evidence="7 15" id="KW-0067">ATP-binding</keyword>
<dbReference type="GO" id="GO:0006281">
    <property type="term" value="P:DNA repair"/>
    <property type="evidence" value="ECO:0007669"/>
    <property type="project" value="UniProtKB-UniRule"/>
</dbReference>
<keyword evidence="5 15" id="KW-0378">Hydrolase</keyword>
<dbReference type="Gene3D" id="2.40.50.140">
    <property type="entry name" value="Nucleic acid-binding proteins"/>
    <property type="match status" value="1"/>
</dbReference>
<evidence type="ECO:0000256" key="1">
    <source>
        <dbReference type="ARBA" id="ARBA00007504"/>
    </source>
</evidence>
<feature type="domain" description="Helicase ATP-binding" evidence="16">
    <location>
        <begin position="368"/>
        <end position="531"/>
    </location>
</feature>
<evidence type="ECO:0000256" key="15">
    <source>
        <dbReference type="RuleBase" id="RU363016"/>
    </source>
</evidence>
<evidence type="ECO:0000256" key="4">
    <source>
        <dbReference type="ARBA" id="ARBA00022763"/>
    </source>
</evidence>
<dbReference type="NCBIfam" id="NF008165">
    <property type="entry name" value="PRK10917.1-3"/>
    <property type="match status" value="1"/>
</dbReference>
<dbReference type="PANTHER" id="PTHR47964:SF1">
    <property type="entry name" value="ATP-DEPENDENT DNA HELICASE HOMOLOG RECG, CHLOROPLASTIC"/>
    <property type="match status" value="1"/>
</dbReference>
<evidence type="ECO:0000256" key="9">
    <source>
        <dbReference type="ARBA" id="ARBA00023172"/>
    </source>
</evidence>
<dbReference type="GO" id="GO:0006310">
    <property type="term" value="P:DNA recombination"/>
    <property type="evidence" value="ECO:0007669"/>
    <property type="project" value="UniProtKB-UniRule"/>
</dbReference>
<dbReference type="Pfam" id="PF00270">
    <property type="entry name" value="DEAD"/>
    <property type="match status" value="1"/>
</dbReference>
<keyword evidence="10 15" id="KW-0234">DNA repair</keyword>
<dbReference type="EMBL" id="DSAC01000041">
    <property type="protein sequence ID" value="HHO73650.1"/>
    <property type="molecule type" value="Genomic_DNA"/>
</dbReference>
<comment type="catalytic activity">
    <reaction evidence="14 15">
        <text>ATP + H2O = ADP + phosphate + H(+)</text>
        <dbReference type="Rhea" id="RHEA:13065"/>
        <dbReference type="ChEBI" id="CHEBI:15377"/>
        <dbReference type="ChEBI" id="CHEBI:15378"/>
        <dbReference type="ChEBI" id="CHEBI:30616"/>
        <dbReference type="ChEBI" id="CHEBI:43474"/>
        <dbReference type="ChEBI" id="CHEBI:456216"/>
        <dbReference type="EC" id="5.6.2.4"/>
    </reaction>
</comment>
<dbReference type="PROSITE" id="PS51192">
    <property type="entry name" value="HELICASE_ATP_BIND_1"/>
    <property type="match status" value="1"/>
</dbReference>
<evidence type="ECO:0000256" key="8">
    <source>
        <dbReference type="ARBA" id="ARBA00023125"/>
    </source>
</evidence>
<evidence type="ECO:0000256" key="14">
    <source>
        <dbReference type="ARBA" id="ARBA00048988"/>
    </source>
</evidence>
<comment type="caution">
    <text evidence="18">The sequence shown here is derived from an EMBL/GenBank/DDBJ whole genome shotgun (WGS) entry which is preliminary data.</text>
</comment>
<dbReference type="PROSITE" id="PS51194">
    <property type="entry name" value="HELICASE_CTER"/>
    <property type="match status" value="1"/>
</dbReference>
<keyword evidence="3 15" id="KW-0547">Nucleotide-binding</keyword>
<evidence type="ECO:0000259" key="16">
    <source>
        <dbReference type="PROSITE" id="PS51192"/>
    </source>
</evidence>
<dbReference type="SMART" id="SM00490">
    <property type="entry name" value="HELICc"/>
    <property type="match status" value="2"/>
</dbReference>
<dbReference type="GO" id="GO:0005524">
    <property type="term" value="F:ATP binding"/>
    <property type="evidence" value="ECO:0007669"/>
    <property type="project" value="UniProtKB-KW"/>
</dbReference>
<evidence type="ECO:0000256" key="3">
    <source>
        <dbReference type="ARBA" id="ARBA00022741"/>
    </source>
</evidence>
<feature type="domain" description="Helicase C-terminal" evidence="17">
    <location>
        <begin position="550"/>
        <end position="711"/>
    </location>
</feature>
<sequence length="782" mass="90957">MDSVEKAKKLIEELKENNHLKLRRSFGVGLYLFNLLKNRLSNSHLELLKKFDAMPFPKKVAILEEIEQALNKEELVPTVSFDGYPKKPVEKFFIPIESLKILDSKEKKLLKSLNIKDLYSALWYVPARYEDRRLNTSIKTSIPGKAVALKVKVVESSWEPEAKYPISVLCEDGTGYLSLKYRFKDKRVLLRFKKGTELIVYGKLMEYKGEKYMVHPELLKEEEAGKVLPFYNIRVKSAESMSAKLRHKKVRQAIQKLLEYLRYMPEYLPEEILKKHNLYKLPESLYFLHTPHQWDERLNSWDTPAHHRLIYEDLLLFQLALQLKRREIKSLRAPKLLRAEEHIQEFLRSLPFELTQAQLRVIREILEDVKQETPMNRLLQGDVGSGKTVVAMAIAYAFAKEGYQSAIMVPTEILAYQHYENFKRFLEPLGVKVGLLTSSVKTAQRRSLLRHIREGNIQVVVGTHALIQEGVSFKSLGFAVVDEQHRFGVLQRKRLLEKSEEFFPHLLVMSATPIPRTLALSLYGDLDLSIIDQMPAGRKPVITRLFFESEMEKVLKFIKEELQKGHKAYVIYPVIEDSPKLELKSAVKEFERWKALFPDRKVLLLHGRLKDEEKKKVMEEFKQDGDILVSTTVVEVGVDVPNATVMVIESAHHFGLSQLHQLRGRVGRSQLQSFCFLVVPDQMRYDQEGLKRLKVLVQTNDGFKIAEEDLKMRGPGELLGESQSGYFGFWVANLQRERDRRFLEVCKKDAQELLEKDPYLERYPELRQVLFYRYSDAIIAPP</sequence>
<keyword evidence="6 15" id="KW-0347">Helicase</keyword>
<dbReference type="NCBIfam" id="TIGR00643">
    <property type="entry name" value="recG"/>
    <property type="match status" value="1"/>
</dbReference>
<dbReference type="InterPro" id="IPR011545">
    <property type="entry name" value="DEAD/DEAH_box_helicase_dom"/>
</dbReference>
<name>A0A7C5WYM2_9AQUI</name>
<reference evidence="18" key="1">
    <citation type="journal article" date="2020" name="mSystems">
        <title>Genome- and Community-Level Interaction Insights into Carbon Utilization and Element Cycling Functions of Hydrothermarchaeota in Hydrothermal Sediment.</title>
        <authorList>
            <person name="Zhou Z."/>
            <person name="Liu Y."/>
            <person name="Xu W."/>
            <person name="Pan J."/>
            <person name="Luo Z.H."/>
            <person name="Li M."/>
        </authorList>
    </citation>
    <scope>NUCLEOTIDE SEQUENCE [LARGE SCALE GENOMIC DNA]</scope>
    <source>
        <strain evidence="18">SpSt-114</strain>
    </source>
</reference>
<evidence type="ECO:0000256" key="10">
    <source>
        <dbReference type="ARBA" id="ARBA00023204"/>
    </source>
</evidence>
<evidence type="ECO:0000259" key="17">
    <source>
        <dbReference type="PROSITE" id="PS51194"/>
    </source>
</evidence>
<dbReference type="CDD" id="cd04488">
    <property type="entry name" value="RecG_wedge_OBF"/>
    <property type="match status" value="1"/>
</dbReference>
<dbReference type="InterPro" id="IPR045562">
    <property type="entry name" value="RecG_dom3_C"/>
</dbReference>
<dbReference type="Pfam" id="PF17191">
    <property type="entry name" value="RecG_wedge"/>
    <property type="match status" value="1"/>
</dbReference>
<dbReference type="InterPro" id="IPR004609">
    <property type="entry name" value="ATP-dep_DNA_helicase_RecG"/>
</dbReference>
<organism evidence="18">
    <name type="scientific">Thermocrinis ruber</name>
    <dbReference type="NCBI Taxonomy" id="75906"/>
    <lineage>
        <taxon>Bacteria</taxon>
        <taxon>Pseudomonadati</taxon>
        <taxon>Aquificota</taxon>
        <taxon>Aquificia</taxon>
        <taxon>Aquificales</taxon>
        <taxon>Aquificaceae</taxon>
        <taxon>Thermocrinis</taxon>
    </lineage>
</organism>
<gene>
    <name evidence="18" type="primary">recG</name>
    <name evidence="18" type="ORF">ENN04_03335</name>
</gene>
<keyword evidence="4 15" id="KW-0227">DNA damage</keyword>
<comment type="similarity">
    <text evidence="1 15">Belongs to the helicase family. RecG subfamily.</text>
</comment>
<dbReference type="InterPro" id="IPR014001">
    <property type="entry name" value="Helicase_ATP-bd"/>
</dbReference>
<evidence type="ECO:0000256" key="12">
    <source>
        <dbReference type="ARBA" id="ARBA00034617"/>
    </source>
</evidence>
<keyword evidence="11" id="KW-0413">Isomerase</keyword>
<dbReference type="GO" id="GO:0003677">
    <property type="term" value="F:DNA binding"/>
    <property type="evidence" value="ECO:0007669"/>
    <property type="project" value="UniProtKB-KW"/>
</dbReference>
<comment type="function">
    <text evidence="15">Plays a critical role in recombination and DNA repair. Helps process Holliday junction intermediates to mature products by catalyzing branch migration. Has replication fork regression activity, unwinds stalled or blocked replication forks to make a HJ that can be resolved. Has a DNA unwinding activity characteristic of a DNA helicase with 3'-5' polarity.</text>
</comment>
<proteinExistence type="inferred from homology"/>
<dbReference type="PANTHER" id="PTHR47964">
    <property type="entry name" value="ATP-DEPENDENT DNA HELICASE HOMOLOG RECG, CHLOROPLASTIC"/>
    <property type="match status" value="1"/>
</dbReference>
<dbReference type="InterPro" id="IPR027417">
    <property type="entry name" value="P-loop_NTPase"/>
</dbReference>
<dbReference type="GO" id="GO:0043138">
    <property type="term" value="F:3'-5' DNA helicase activity"/>
    <property type="evidence" value="ECO:0007669"/>
    <property type="project" value="UniProtKB-EC"/>
</dbReference>
<dbReference type="AlphaFoldDB" id="A0A7C5WYM2"/>
<dbReference type="EC" id="5.6.2.4" evidence="13 15"/>
<keyword evidence="8" id="KW-0238">DNA-binding</keyword>
<evidence type="ECO:0000256" key="6">
    <source>
        <dbReference type="ARBA" id="ARBA00022806"/>
    </source>
</evidence>
<evidence type="ECO:0000313" key="18">
    <source>
        <dbReference type="EMBL" id="HHO73650.1"/>
    </source>
</evidence>
<dbReference type="Pfam" id="PF19833">
    <property type="entry name" value="RecG_dom3_C"/>
    <property type="match status" value="1"/>
</dbReference>